<accession>A0A9P0CWL6</accession>
<name>A0A9P0CWL6_9CUCU</name>
<dbReference type="OrthoDB" id="8180835at2759"/>
<keyword evidence="4" id="KW-1185">Reference proteome</keyword>
<protein>
    <submittedName>
        <fullName evidence="3">Uncharacterized protein</fullName>
    </submittedName>
</protein>
<reference evidence="3" key="1">
    <citation type="submission" date="2022-01" db="EMBL/GenBank/DDBJ databases">
        <authorList>
            <person name="King R."/>
        </authorList>
    </citation>
    <scope>NUCLEOTIDE SEQUENCE</scope>
</reference>
<sequence>MAQFNRWTLLKLVEVALVLVCVVFKRVTDDESSRVFLYLQKLSREWHLLNNITWSRVGAALADTTYGGYLIITAALFLSHIFGEIPTTTRIFEYIVLGIGTILFIVLGSLSFAALDSVPPSLVDNAAIVGTVSLVVAALFLLDMGGPKRRKPKQATSQQKKTPPDSKTITKQVYEVEKKKSDRKASAPEEMEYVPKKTEKVASKTDRNGRNGATVMEMQTSHVNNGYQRMRDQTDDSFRRFGIYGHDVTDEGSTEADDVELPPQMEPHSPIWSNIRKGQYGKSDLVNPKLILKRSDHLPEELRPPSTPGDPGYVQYTAQHWGEPGSKTPRHSPTQV</sequence>
<dbReference type="EMBL" id="OV651814">
    <property type="protein sequence ID" value="CAH1106224.1"/>
    <property type="molecule type" value="Genomic_DNA"/>
</dbReference>
<feature type="region of interest" description="Disordered" evidence="1">
    <location>
        <begin position="295"/>
        <end position="336"/>
    </location>
</feature>
<evidence type="ECO:0000313" key="4">
    <source>
        <dbReference type="Proteomes" id="UP001153636"/>
    </source>
</evidence>
<feature type="transmembrane region" description="Helical" evidence="2">
    <location>
        <begin position="94"/>
        <end position="114"/>
    </location>
</feature>
<evidence type="ECO:0000313" key="3">
    <source>
        <dbReference type="EMBL" id="CAH1106224.1"/>
    </source>
</evidence>
<keyword evidence="2" id="KW-0472">Membrane</keyword>
<feature type="transmembrane region" description="Helical" evidence="2">
    <location>
        <begin position="126"/>
        <end position="144"/>
    </location>
</feature>
<feature type="region of interest" description="Disordered" evidence="1">
    <location>
        <begin position="247"/>
        <end position="276"/>
    </location>
</feature>
<feature type="region of interest" description="Disordered" evidence="1">
    <location>
        <begin position="147"/>
        <end position="210"/>
    </location>
</feature>
<feature type="transmembrane region" description="Helical" evidence="2">
    <location>
        <begin position="66"/>
        <end position="82"/>
    </location>
</feature>
<gene>
    <name evidence="3" type="ORF">PSYICH_LOCUS6670</name>
</gene>
<feature type="transmembrane region" description="Helical" evidence="2">
    <location>
        <begin position="7"/>
        <end position="27"/>
    </location>
</feature>
<evidence type="ECO:0000256" key="2">
    <source>
        <dbReference type="SAM" id="Phobius"/>
    </source>
</evidence>
<dbReference type="Proteomes" id="UP001153636">
    <property type="component" value="Chromosome 2"/>
</dbReference>
<keyword evidence="2" id="KW-1133">Transmembrane helix</keyword>
<feature type="compositionally biased region" description="Basic and acidic residues" evidence="1">
    <location>
        <begin position="174"/>
        <end position="209"/>
    </location>
</feature>
<keyword evidence="2" id="KW-0812">Transmembrane</keyword>
<feature type="compositionally biased region" description="Acidic residues" evidence="1">
    <location>
        <begin position="250"/>
        <end position="260"/>
    </location>
</feature>
<evidence type="ECO:0000256" key="1">
    <source>
        <dbReference type="SAM" id="MobiDB-lite"/>
    </source>
</evidence>
<organism evidence="3 4">
    <name type="scientific">Psylliodes chrysocephalus</name>
    <dbReference type="NCBI Taxonomy" id="3402493"/>
    <lineage>
        <taxon>Eukaryota</taxon>
        <taxon>Metazoa</taxon>
        <taxon>Ecdysozoa</taxon>
        <taxon>Arthropoda</taxon>
        <taxon>Hexapoda</taxon>
        <taxon>Insecta</taxon>
        <taxon>Pterygota</taxon>
        <taxon>Neoptera</taxon>
        <taxon>Endopterygota</taxon>
        <taxon>Coleoptera</taxon>
        <taxon>Polyphaga</taxon>
        <taxon>Cucujiformia</taxon>
        <taxon>Chrysomeloidea</taxon>
        <taxon>Chrysomelidae</taxon>
        <taxon>Galerucinae</taxon>
        <taxon>Alticini</taxon>
        <taxon>Psylliodes</taxon>
    </lineage>
</organism>
<dbReference type="AlphaFoldDB" id="A0A9P0CWL6"/>
<proteinExistence type="predicted"/>
<feature type="compositionally biased region" description="Polar residues" evidence="1">
    <location>
        <begin position="154"/>
        <end position="171"/>
    </location>
</feature>